<sequence length="72" mass="7963">MTRLGYSLDEINAYLRETPFEELVQANLDAMEANFAAEGAAALEDLRERRELAEATIRSAAGPAFTRRSGED</sequence>
<organism evidence="1 2">
    <name type="scientific">Spiribacter curvatus</name>
    <dbReference type="NCBI Taxonomy" id="1335757"/>
    <lineage>
        <taxon>Bacteria</taxon>
        <taxon>Pseudomonadati</taxon>
        <taxon>Pseudomonadota</taxon>
        <taxon>Gammaproteobacteria</taxon>
        <taxon>Chromatiales</taxon>
        <taxon>Ectothiorhodospiraceae</taxon>
        <taxon>Spiribacter</taxon>
    </lineage>
</organism>
<evidence type="ECO:0000313" key="2">
    <source>
        <dbReference type="Proteomes" id="UP000017640"/>
    </source>
</evidence>
<name>U5T3I8_9GAMM</name>
<dbReference type="STRING" id="1335757.SPICUR_05550"/>
<evidence type="ECO:0000313" key="1">
    <source>
        <dbReference type="EMBL" id="AGY92084.1"/>
    </source>
</evidence>
<protein>
    <recommendedName>
        <fullName evidence="3">HTH merR-type domain-containing protein</fullName>
    </recommendedName>
</protein>
<evidence type="ECO:0008006" key="3">
    <source>
        <dbReference type="Google" id="ProtNLM"/>
    </source>
</evidence>
<proteinExistence type="predicted"/>
<reference evidence="1 2" key="1">
    <citation type="journal article" date="2013" name="BMC Genomics">
        <title>Genomes of "Spiribacter", a streamlined, successful halophilic bacterium.</title>
        <authorList>
            <person name="Lopez-Perez M."/>
            <person name="Ghai R."/>
            <person name="Leon M.J."/>
            <person name="Rodriguez-Olmos A."/>
            <person name="Copa-Patino J.L."/>
            <person name="Soliveri J."/>
            <person name="Sanchez-Porro C."/>
            <person name="Ventosa A."/>
            <person name="Rodriguez-Valera F."/>
        </authorList>
    </citation>
    <scope>NUCLEOTIDE SEQUENCE [LARGE SCALE GENOMIC DNA]</scope>
    <source>
        <strain evidence="1 2">UAH-SP71</strain>
    </source>
</reference>
<dbReference type="Proteomes" id="UP000017640">
    <property type="component" value="Chromosome"/>
</dbReference>
<dbReference type="AlphaFoldDB" id="U5T3I8"/>
<accession>U5T3I8</accession>
<dbReference type="EMBL" id="CP005990">
    <property type="protein sequence ID" value="AGY92084.1"/>
    <property type="molecule type" value="Genomic_DNA"/>
</dbReference>
<keyword evidence="2" id="KW-1185">Reference proteome</keyword>
<dbReference type="KEGG" id="spiu:SPICUR_05550"/>
<dbReference type="HOGENOM" id="CLU_2720332_0_0_6"/>
<gene>
    <name evidence="1" type="ORF">SPICUR_05550</name>
</gene>